<dbReference type="CDD" id="cd01597">
    <property type="entry name" value="pCLME"/>
    <property type="match status" value="1"/>
</dbReference>
<keyword evidence="4" id="KW-1185">Reference proteome</keyword>
<dbReference type="PANTHER" id="PTHR43172:SF2">
    <property type="entry name" value="ADENYLOSUCCINATE LYASE C-TERMINAL DOMAIN-CONTAINING PROTEIN"/>
    <property type="match status" value="1"/>
</dbReference>
<dbReference type="PRINTS" id="PR00145">
    <property type="entry name" value="ARGSUCLYASE"/>
</dbReference>
<dbReference type="SMART" id="SM00998">
    <property type="entry name" value="ADSL_C"/>
    <property type="match status" value="1"/>
</dbReference>
<reference evidence="4" key="1">
    <citation type="journal article" date="2019" name="Int. J. Syst. Evol. Microbiol.">
        <title>The Global Catalogue of Microorganisms (GCM) 10K type strain sequencing project: providing services to taxonomists for standard genome sequencing and annotation.</title>
        <authorList>
            <consortium name="The Broad Institute Genomics Platform"/>
            <consortium name="The Broad Institute Genome Sequencing Center for Infectious Disease"/>
            <person name="Wu L."/>
            <person name="Ma J."/>
        </authorList>
    </citation>
    <scope>NUCLEOTIDE SEQUENCE [LARGE SCALE GENOMIC DNA]</scope>
    <source>
        <strain evidence="4">CGMCC 1.15053</strain>
    </source>
</reference>
<dbReference type="NCBIfam" id="TIGR02426">
    <property type="entry name" value="protocat_pcaB"/>
    <property type="match status" value="1"/>
</dbReference>
<dbReference type="InterPro" id="IPR012789">
    <property type="entry name" value="Protocat_PcaB-like"/>
</dbReference>
<sequence length="455" mass="47584">MSLTLLDSALFGPMFAHPEVAALYTDAAYLRRLLDVEAALARAQARLGLIPQASADAITARCADLRPDVARLGEGLLRDGVPVVALLAQLRPTLPPAAREHLHYGATSQDIVDTAFVLGARDALAALRRLLGDVGDQLAALARAHAHTLMPGRTHSQQALPVTFGLKAAGWLAPLTRHLERLNELETRLYVVSFGGAAGTLAALGERGLEVAAALADELRLTLPPTPWHTGRDTVLELAAWLTGVCTSLGKLAQDVILLAQSEVGELAEGGGGGGSSTMPQKRNPITSELILAAAGTASGLLAAAARSGVQEHERGTHGWQVEWLTVPQLLGLTGAALGHTARLLGGLQVDAGRMAHNVAASNGLMLAESLSFALSRVMPREEAGRVVKAAALRAAAGEGHLVDLVRADLGARGAGVAWADLTESRTLGVNNELIGRALDHHGRVRGHVRPQEYP</sequence>
<dbReference type="InterPro" id="IPR020557">
    <property type="entry name" value="Fumarate_lyase_CS"/>
</dbReference>
<evidence type="ECO:0000313" key="3">
    <source>
        <dbReference type="EMBL" id="MFC5848812.1"/>
    </source>
</evidence>
<proteinExistence type="inferred from homology"/>
<dbReference type="EMBL" id="JBHSOH010000011">
    <property type="protein sequence ID" value="MFC5848812.1"/>
    <property type="molecule type" value="Genomic_DNA"/>
</dbReference>
<dbReference type="PANTHER" id="PTHR43172">
    <property type="entry name" value="ADENYLOSUCCINATE LYASE"/>
    <property type="match status" value="1"/>
</dbReference>
<comment type="caution">
    <text evidence="3">The sequence shown here is derived from an EMBL/GenBank/DDBJ whole genome shotgun (WGS) entry which is preliminary data.</text>
</comment>
<dbReference type="GO" id="GO:0047472">
    <property type="term" value="F:3-carboxy-cis,cis-muconate cycloisomerase activity"/>
    <property type="evidence" value="ECO:0007669"/>
    <property type="project" value="UniProtKB-EC"/>
</dbReference>
<dbReference type="InterPro" id="IPR019468">
    <property type="entry name" value="AdenyloSucc_lyase_C"/>
</dbReference>
<dbReference type="Proteomes" id="UP001595979">
    <property type="component" value="Unassembled WGS sequence"/>
</dbReference>
<dbReference type="InterPro" id="IPR000362">
    <property type="entry name" value="Fumarate_lyase_fam"/>
</dbReference>
<dbReference type="Gene3D" id="1.20.200.10">
    <property type="entry name" value="Fumarase/aspartase (Central domain)"/>
    <property type="match status" value="1"/>
</dbReference>
<dbReference type="InterPro" id="IPR008948">
    <property type="entry name" value="L-Aspartase-like"/>
</dbReference>
<keyword evidence="3" id="KW-0413">Isomerase</keyword>
<dbReference type="Gene3D" id="1.10.40.30">
    <property type="entry name" value="Fumarase/aspartase (C-terminal domain)"/>
    <property type="match status" value="1"/>
</dbReference>
<dbReference type="InterPro" id="IPR022761">
    <property type="entry name" value="Fumarate_lyase_N"/>
</dbReference>
<evidence type="ECO:0000256" key="1">
    <source>
        <dbReference type="ARBA" id="ARBA00034772"/>
    </source>
</evidence>
<gene>
    <name evidence="3" type="primary">pcaB</name>
    <name evidence="3" type="ORF">ACFPQ6_10870</name>
</gene>
<dbReference type="SUPFAM" id="SSF48557">
    <property type="entry name" value="L-aspartase-like"/>
    <property type="match status" value="1"/>
</dbReference>
<dbReference type="PROSITE" id="PS00163">
    <property type="entry name" value="FUMARATE_LYASES"/>
    <property type="match status" value="1"/>
</dbReference>
<dbReference type="PRINTS" id="PR00149">
    <property type="entry name" value="FUMRATELYASE"/>
</dbReference>
<dbReference type="RefSeq" id="WP_380049209.1">
    <property type="nucleotide sequence ID" value="NZ_JBHSOH010000011.1"/>
</dbReference>
<evidence type="ECO:0000259" key="2">
    <source>
        <dbReference type="SMART" id="SM00998"/>
    </source>
</evidence>
<feature type="domain" description="Adenylosuccinate lyase C-terminal" evidence="2">
    <location>
        <begin position="363"/>
        <end position="439"/>
    </location>
</feature>
<organism evidence="3 4">
    <name type="scientific">Deinococcus petrolearius</name>
    <dbReference type="NCBI Taxonomy" id="1751295"/>
    <lineage>
        <taxon>Bacteria</taxon>
        <taxon>Thermotogati</taxon>
        <taxon>Deinococcota</taxon>
        <taxon>Deinococci</taxon>
        <taxon>Deinococcales</taxon>
        <taxon>Deinococcaceae</taxon>
        <taxon>Deinococcus</taxon>
    </lineage>
</organism>
<accession>A0ABW1DJB5</accession>
<protein>
    <submittedName>
        <fullName evidence="3">3-carboxy-cis,cis-muconate cycloisomerase</fullName>
        <ecNumber evidence="3">5.5.1.2</ecNumber>
    </submittedName>
</protein>
<dbReference type="EC" id="5.5.1.2" evidence="3"/>
<name>A0ABW1DJB5_9DEIO</name>
<dbReference type="Pfam" id="PF00206">
    <property type="entry name" value="Lyase_1"/>
    <property type="match status" value="1"/>
</dbReference>
<comment type="similarity">
    <text evidence="1">Belongs to the class-II fumarase/aspartase family.</text>
</comment>
<evidence type="ECO:0000313" key="4">
    <source>
        <dbReference type="Proteomes" id="UP001595979"/>
    </source>
</evidence>